<organism evidence="4 5">
    <name type="scientific">Actinidia rufa</name>
    <dbReference type="NCBI Taxonomy" id="165716"/>
    <lineage>
        <taxon>Eukaryota</taxon>
        <taxon>Viridiplantae</taxon>
        <taxon>Streptophyta</taxon>
        <taxon>Embryophyta</taxon>
        <taxon>Tracheophyta</taxon>
        <taxon>Spermatophyta</taxon>
        <taxon>Magnoliopsida</taxon>
        <taxon>eudicotyledons</taxon>
        <taxon>Gunneridae</taxon>
        <taxon>Pentapetalae</taxon>
        <taxon>asterids</taxon>
        <taxon>Ericales</taxon>
        <taxon>Actinidiaceae</taxon>
        <taxon>Actinidia</taxon>
    </lineage>
</organism>
<gene>
    <name evidence="4" type="ORF">Acr_27g0009960</name>
</gene>
<keyword evidence="5" id="KW-1185">Reference proteome</keyword>
<dbReference type="OrthoDB" id="1732681at2759"/>
<keyword evidence="2 4" id="KW-0808">Transferase</keyword>
<comment type="similarity">
    <text evidence="1 2">Belongs to the glycogen phosphorylase family.</text>
</comment>
<sequence length="292" mass="32888">MSYCAVLTRDAIELSSFTLDPASIALSIKYHEFTPLFSQGRFELPKAFFATAQSVRDALIVNWNATYDYYEKMNGRALLNAIGCLELTGAYRECSLPDGIIMEDIIASLDHGCVEVHGNLMIHWSHKLMKKSQEEPDVELGNGGLGRLASSFLDSLATINYPSRGYGLRYKYSLFKQRITKDGQEEVAEDWLELTQQIISESEYGTSDSDLLVKKLNAMRILENVDVPASIVDLFVKPRERPVAELSEEFESSDEELEPSDEDEPKEVLQRKEKCGFGTNFKTTKDDPHGYG</sequence>
<comment type="function">
    <text evidence="2">Allosteric enzyme that catalyzes the rate-limiting step in glycogen catabolism, the phosphorolytic cleavage of glycogen to produce glucose-1-phosphate, and plays a central role in maintaining cellular and organismal glucose homeostasis.</text>
</comment>
<keyword evidence="2" id="KW-0328">Glycosyltransferase</keyword>
<dbReference type="Gene3D" id="3.40.50.2000">
    <property type="entry name" value="Glycogen Phosphorylase B"/>
    <property type="match status" value="1"/>
</dbReference>
<dbReference type="InterPro" id="IPR000811">
    <property type="entry name" value="Glyco_trans_35"/>
</dbReference>
<accession>A0A7J0H818</accession>
<dbReference type="GO" id="GO:0008184">
    <property type="term" value="F:glycogen phosphorylase activity"/>
    <property type="evidence" value="ECO:0007669"/>
    <property type="project" value="InterPro"/>
</dbReference>
<keyword evidence="2" id="KW-0119">Carbohydrate metabolism</keyword>
<dbReference type="EMBL" id="BJWL01000027">
    <property type="protein sequence ID" value="GFZ19257.1"/>
    <property type="molecule type" value="Genomic_DNA"/>
</dbReference>
<dbReference type="GO" id="GO:0005737">
    <property type="term" value="C:cytoplasm"/>
    <property type="evidence" value="ECO:0007669"/>
    <property type="project" value="TreeGrafter"/>
</dbReference>
<dbReference type="AlphaFoldDB" id="A0A7J0H818"/>
<reference evidence="4 5" key="1">
    <citation type="submission" date="2019-07" db="EMBL/GenBank/DDBJ databases">
        <title>De Novo Assembly of kiwifruit Actinidia rufa.</title>
        <authorList>
            <person name="Sugita-Konishi S."/>
            <person name="Sato K."/>
            <person name="Mori E."/>
            <person name="Abe Y."/>
            <person name="Kisaki G."/>
            <person name="Hamano K."/>
            <person name="Suezawa K."/>
            <person name="Otani M."/>
            <person name="Fukuda T."/>
            <person name="Manabe T."/>
            <person name="Gomi K."/>
            <person name="Tabuchi M."/>
            <person name="Akimitsu K."/>
            <person name="Kataoka I."/>
        </authorList>
    </citation>
    <scope>NUCLEOTIDE SEQUENCE [LARGE SCALE GENOMIC DNA]</scope>
    <source>
        <strain evidence="5">cv. Fuchu</strain>
    </source>
</reference>
<evidence type="ECO:0000256" key="2">
    <source>
        <dbReference type="RuleBase" id="RU000587"/>
    </source>
</evidence>
<evidence type="ECO:0000256" key="3">
    <source>
        <dbReference type="SAM" id="MobiDB-lite"/>
    </source>
</evidence>
<feature type="compositionally biased region" description="Basic and acidic residues" evidence="3">
    <location>
        <begin position="283"/>
        <end position="292"/>
    </location>
</feature>
<dbReference type="GO" id="GO:0005980">
    <property type="term" value="P:glycogen catabolic process"/>
    <property type="evidence" value="ECO:0007669"/>
    <property type="project" value="TreeGrafter"/>
</dbReference>
<dbReference type="EC" id="2.4.1.1" evidence="2"/>
<comment type="catalytic activity">
    <reaction evidence="2">
        <text>[(1-&gt;4)-alpha-D-glucosyl](n) + phosphate = [(1-&gt;4)-alpha-D-glucosyl](n-1) + alpha-D-glucose 1-phosphate</text>
        <dbReference type="Rhea" id="RHEA:41732"/>
        <dbReference type="Rhea" id="RHEA-COMP:9584"/>
        <dbReference type="Rhea" id="RHEA-COMP:9586"/>
        <dbReference type="ChEBI" id="CHEBI:15444"/>
        <dbReference type="ChEBI" id="CHEBI:43474"/>
        <dbReference type="ChEBI" id="CHEBI:58601"/>
        <dbReference type="EC" id="2.4.1.1"/>
    </reaction>
</comment>
<evidence type="ECO:0000313" key="5">
    <source>
        <dbReference type="Proteomes" id="UP000585474"/>
    </source>
</evidence>
<comment type="caution">
    <text evidence="4">The sequence shown here is derived from an EMBL/GenBank/DDBJ whole genome shotgun (WGS) entry which is preliminary data.</text>
</comment>
<name>A0A7J0H818_9ERIC</name>
<dbReference type="Proteomes" id="UP000585474">
    <property type="component" value="Unassembled WGS sequence"/>
</dbReference>
<feature type="compositionally biased region" description="Acidic residues" evidence="3">
    <location>
        <begin position="246"/>
        <end position="265"/>
    </location>
</feature>
<evidence type="ECO:0000256" key="1">
    <source>
        <dbReference type="ARBA" id="ARBA00006047"/>
    </source>
</evidence>
<feature type="compositionally biased region" description="Basic and acidic residues" evidence="3">
    <location>
        <begin position="266"/>
        <end position="275"/>
    </location>
</feature>
<dbReference type="Pfam" id="PF00343">
    <property type="entry name" value="Phosphorylase"/>
    <property type="match status" value="1"/>
</dbReference>
<protein>
    <recommendedName>
        <fullName evidence="2">Alpha-1,4 glucan phosphorylase</fullName>
        <ecNumber evidence="2">2.4.1.1</ecNumber>
    </recommendedName>
</protein>
<dbReference type="PANTHER" id="PTHR11468:SF28">
    <property type="entry name" value="ALPHA-GLUCAN PHOSPHORYLASE 1"/>
    <property type="match status" value="1"/>
</dbReference>
<feature type="region of interest" description="Disordered" evidence="3">
    <location>
        <begin position="245"/>
        <end position="292"/>
    </location>
</feature>
<dbReference type="GO" id="GO:0030170">
    <property type="term" value="F:pyridoxal phosphate binding"/>
    <property type="evidence" value="ECO:0007669"/>
    <property type="project" value="TreeGrafter"/>
</dbReference>
<dbReference type="PANTHER" id="PTHR11468">
    <property type="entry name" value="GLYCOGEN PHOSPHORYLASE"/>
    <property type="match status" value="1"/>
</dbReference>
<dbReference type="SUPFAM" id="SSF53756">
    <property type="entry name" value="UDP-Glycosyltransferase/glycogen phosphorylase"/>
    <property type="match status" value="1"/>
</dbReference>
<comment type="cofactor">
    <cofactor evidence="2">
        <name>pyridoxal 5'-phosphate</name>
        <dbReference type="ChEBI" id="CHEBI:597326"/>
    </cofactor>
</comment>
<evidence type="ECO:0000313" key="4">
    <source>
        <dbReference type="EMBL" id="GFZ19257.1"/>
    </source>
</evidence>
<proteinExistence type="inferred from homology"/>
<keyword evidence="2" id="KW-0663">Pyridoxal phosphate</keyword>